<feature type="compositionally biased region" description="Low complexity" evidence="6">
    <location>
        <begin position="500"/>
        <end position="574"/>
    </location>
</feature>
<keyword evidence="5" id="KW-0539">Nucleus</keyword>
<comment type="caution">
    <text evidence="8">The sequence shown here is derived from an EMBL/GenBank/DDBJ whole genome shotgun (WGS) entry which is preliminary data.</text>
</comment>
<gene>
    <name evidence="8" type="ORF">CDD80_2467</name>
</gene>
<dbReference type="InterPro" id="IPR009072">
    <property type="entry name" value="Histone-fold"/>
</dbReference>
<dbReference type="EMBL" id="NJES01000222">
    <property type="protein sequence ID" value="PHH75336.1"/>
    <property type="molecule type" value="Genomic_DNA"/>
</dbReference>
<keyword evidence="3" id="KW-0805">Transcription regulation</keyword>
<dbReference type="GO" id="GO:0003677">
    <property type="term" value="F:DNA binding"/>
    <property type="evidence" value="ECO:0007669"/>
    <property type="project" value="TreeGrafter"/>
</dbReference>
<dbReference type="GO" id="GO:0051123">
    <property type="term" value="P:RNA polymerase II preinitiation complex assembly"/>
    <property type="evidence" value="ECO:0007669"/>
    <property type="project" value="TreeGrafter"/>
</dbReference>
<comment type="similarity">
    <text evidence="2">Belongs to the TAF12 family.</text>
</comment>
<protein>
    <recommendedName>
        <fullName evidence="7">Transcription initiation factor TFIID subunit 12 domain-containing protein</fullName>
    </recommendedName>
</protein>
<dbReference type="GO" id="GO:0017025">
    <property type="term" value="F:TBP-class protein binding"/>
    <property type="evidence" value="ECO:0007669"/>
    <property type="project" value="TreeGrafter"/>
</dbReference>
<dbReference type="Gene3D" id="1.10.20.10">
    <property type="entry name" value="Histone, subunit A"/>
    <property type="match status" value="1"/>
</dbReference>
<dbReference type="OrthoDB" id="2193432at2759"/>
<dbReference type="GO" id="GO:0046982">
    <property type="term" value="F:protein heterodimerization activity"/>
    <property type="evidence" value="ECO:0007669"/>
    <property type="project" value="InterPro"/>
</dbReference>
<feature type="compositionally biased region" description="Polar residues" evidence="6">
    <location>
        <begin position="441"/>
        <end position="451"/>
    </location>
</feature>
<feature type="region of interest" description="Disordered" evidence="6">
    <location>
        <begin position="298"/>
        <end position="576"/>
    </location>
</feature>
<evidence type="ECO:0000256" key="5">
    <source>
        <dbReference type="ARBA" id="ARBA00023242"/>
    </source>
</evidence>
<evidence type="ECO:0000256" key="3">
    <source>
        <dbReference type="ARBA" id="ARBA00023015"/>
    </source>
</evidence>
<feature type="compositionally biased region" description="Low complexity" evidence="6">
    <location>
        <begin position="471"/>
        <end position="488"/>
    </location>
</feature>
<dbReference type="InterPro" id="IPR003228">
    <property type="entry name" value="TFIID_TAF12_dom"/>
</dbReference>
<evidence type="ECO:0000256" key="2">
    <source>
        <dbReference type="ARBA" id="ARBA00007530"/>
    </source>
</evidence>
<feature type="compositionally biased region" description="Low complexity" evidence="6">
    <location>
        <begin position="98"/>
        <end position="161"/>
    </location>
</feature>
<evidence type="ECO:0000313" key="8">
    <source>
        <dbReference type="EMBL" id="PHH75336.1"/>
    </source>
</evidence>
<feature type="domain" description="Transcription initiation factor TFIID subunit 12" evidence="7">
    <location>
        <begin position="651"/>
        <end position="703"/>
    </location>
</feature>
<accession>A0A2C5Z5Q8</accession>
<dbReference type="Proteomes" id="UP000226431">
    <property type="component" value="Unassembled WGS sequence"/>
</dbReference>
<comment type="subcellular location">
    <subcellularLocation>
        <location evidence="1">Nucleus</location>
    </subcellularLocation>
</comment>
<dbReference type="InterPro" id="IPR037794">
    <property type="entry name" value="TAF12"/>
</dbReference>
<feature type="compositionally biased region" description="Low complexity" evidence="6">
    <location>
        <begin position="298"/>
        <end position="329"/>
    </location>
</feature>
<evidence type="ECO:0000256" key="1">
    <source>
        <dbReference type="ARBA" id="ARBA00004123"/>
    </source>
</evidence>
<proteinExistence type="inferred from homology"/>
<feature type="compositionally biased region" description="Low complexity" evidence="6">
    <location>
        <begin position="359"/>
        <end position="375"/>
    </location>
</feature>
<dbReference type="AlphaFoldDB" id="A0A2C5Z5Q8"/>
<feature type="compositionally biased region" description="Low complexity" evidence="6">
    <location>
        <begin position="452"/>
        <end position="464"/>
    </location>
</feature>
<keyword evidence="9" id="KW-1185">Reference proteome</keyword>
<evidence type="ECO:0000256" key="6">
    <source>
        <dbReference type="SAM" id="MobiDB-lite"/>
    </source>
</evidence>
<feature type="compositionally biased region" description="Low complexity" evidence="6">
    <location>
        <begin position="383"/>
        <end position="396"/>
    </location>
</feature>
<name>A0A2C5Z5Q8_9HYPO</name>
<feature type="compositionally biased region" description="Low complexity" evidence="6">
    <location>
        <begin position="1"/>
        <end position="31"/>
    </location>
</feature>
<evidence type="ECO:0000259" key="7">
    <source>
        <dbReference type="Pfam" id="PF03847"/>
    </source>
</evidence>
<feature type="compositionally biased region" description="Low complexity" evidence="6">
    <location>
        <begin position="410"/>
        <end position="435"/>
    </location>
</feature>
<evidence type="ECO:0000313" key="9">
    <source>
        <dbReference type="Proteomes" id="UP000226431"/>
    </source>
</evidence>
<sequence length="744" mass="80193">MNPSQSQMPQQGQMLQQGQVPGQPGPSGQQQRPAPMYQPGQIRNLPMLSDEEKSKYETGLRGLWAKANNSPSDSAEHNAARQKIMDFSKMLVTKIQQRRSQAQQHAAQQHQQQQLQQQQLQQQPTQTQQPGQQQVGQGPVRPPSAQLNAPGQAPAPNQQQQKLTQAPGGGAVFSQAEGAGGQAQQQPAARPKIPDHILQHVSKMSFRTPPQMADKSAADVAKWTEEMKDRYARALYTMESSKGKINSFEKLFKDRSLGGKPLKDEELRQYQLRRDQQLKFYNDALKWVENVRKQQESLQTSQQQAHQAQASAAQQTSDATQATNTNAAQHKPQMAANQGAAPPVVNSALEAAKNQQQLAAASRPSPAVSASQPQARPGPSPQQPAVQQPQNQAQPPVIKQEQGHPPSVNAALASSISQAQAQAQAQPQAPLSASAVPGRAQPTQPSAATGQARSLSHSAALSLANQRAAITPGSAPAQGQQGGANTPTSAGPAVNPGAMQQQQGHPHAHPTQQQQQQQAQQQQTQQQQTQQQQPQTQPQTQTQTQTQTQQQPQPQSQQPPQQQQQQQQQQPQPQLTGMAAKMPIPKQLPEKATAVPQGVAVGGGVSAGRPTLSQGSGTLGGVMNQPALGKVPAYNHDAEGDHVLSKKKLDELLSPEVEENVLAMADSFVDDILHKACRNAKERGSKVLEIRDIQLVLERTYNVRVPGYSSDELRTVRKVMPSAGWIAKMSAVQAAKVMPGKGDT</sequence>
<evidence type="ECO:0000256" key="4">
    <source>
        <dbReference type="ARBA" id="ARBA00023163"/>
    </source>
</evidence>
<feature type="region of interest" description="Disordered" evidence="6">
    <location>
        <begin position="1"/>
        <end position="54"/>
    </location>
</feature>
<dbReference type="GO" id="GO:0005669">
    <property type="term" value="C:transcription factor TFIID complex"/>
    <property type="evidence" value="ECO:0007669"/>
    <property type="project" value="InterPro"/>
</dbReference>
<dbReference type="PANTHER" id="PTHR12264:SF21">
    <property type="entry name" value="TRANSCRIPTION INITIATION FACTOR TFIID SUBUNIT 12"/>
    <property type="match status" value="1"/>
</dbReference>
<dbReference type="PANTHER" id="PTHR12264">
    <property type="entry name" value="TRANSCRIPTION INITIATION FACTOR TFIID SUBUNIT 12"/>
    <property type="match status" value="1"/>
</dbReference>
<reference evidence="8 9" key="1">
    <citation type="submission" date="2017-06" db="EMBL/GenBank/DDBJ databases">
        <title>Ant-infecting Ophiocordyceps genomes reveal a high diversity of potential behavioral manipulation genes and a possible major role for enterotoxins.</title>
        <authorList>
            <person name="De Bekker C."/>
            <person name="Evans H.C."/>
            <person name="Brachmann A."/>
            <person name="Hughes D.P."/>
        </authorList>
    </citation>
    <scope>NUCLEOTIDE SEQUENCE [LARGE SCALE GENOMIC DNA]</scope>
    <source>
        <strain evidence="8 9">Map16</strain>
    </source>
</reference>
<feature type="region of interest" description="Disordered" evidence="6">
    <location>
        <begin position="94"/>
        <end position="191"/>
    </location>
</feature>
<dbReference type="GO" id="GO:0000124">
    <property type="term" value="C:SAGA complex"/>
    <property type="evidence" value="ECO:0007669"/>
    <property type="project" value="InterPro"/>
</dbReference>
<keyword evidence="4" id="KW-0804">Transcription</keyword>
<organism evidence="8 9">
    <name type="scientific">Ophiocordyceps camponoti-rufipedis</name>
    <dbReference type="NCBI Taxonomy" id="2004952"/>
    <lineage>
        <taxon>Eukaryota</taxon>
        <taxon>Fungi</taxon>
        <taxon>Dikarya</taxon>
        <taxon>Ascomycota</taxon>
        <taxon>Pezizomycotina</taxon>
        <taxon>Sordariomycetes</taxon>
        <taxon>Hypocreomycetidae</taxon>
        <taxon>Hypocreales</taxon>
        <taxon>Ophiocordycipitaceae</taxon>
        <taxon>Ophiocordyceps</taxon>
    </lineage>
</organism>
<dbReference type="Pfam" id="PF03847">
    <property type="entry name" value="TFIID_20kDa"/>
    <property type="match status" value="1"/>
</dbReference>
<dbReference type="CDD" id="cd07981">
    <property type="entry name" value="HFD_TAF12"/>
    <property type="match status" value="1"/>
</dbReference>
<dbReference type="SUPFAM" id="SSF47113">
    <property type="entry name" value="Histone-fold"/>
    <property type="match status" value="1"/>
</dbReference>
<dbReference type="STRING" id="2004952.A0A2C5Z5Q8"/>